<reference evidence="2 3" key="1">
    <citation type="journal article" date="2016" name="Nat. Commun.">
        <title>Thousands of microbial genomes shed light on interconnected biogeochemical processes in an aquifer system.</title>
        <authorList>
            <person name="Anantharaman K."/>
            <person name="Brown C.T."/>
            <person name="Hug L.A."/>
            <person name="Sharon I."/>
            <person name="Castelle C.J."/>
            <person name="Probst A.J."/>
            <person name="Thomas B.C."/>
            <person name="Singh A."/>
            <person name="Wilkins M.J."/>
            <person name="Karaoz U."/>
            <person name="Brodie E.L."/>
            <person name="Williams K.H."/>
            <person name="Hubbard S.S."/>
            <person name="Banfield J.F."/>
        </authorList>
    </citation>
    <scope>NUCLEOTIDE SEQUENCE [LARGE SCALE GENOMIC DNA]</scope>
</reference>
<dbReference type="STRING" id="1802401.A3B21_03300"/>
<dbReference type="EMBL" id="MGEJ01000016">
    <property type="protein sequence ID" value="OGL80044.1"/>
    <property type="molecule type" value="Genomic_DNA"/>
</dbReference>
<keyword evidence="1" id="KW-1133">Transmembrane helix</keyword>
<sequence>MVIIQAGYLFLLALALAFLEVQIEGAHGWAVNLPCWRPKGGRWYSWLYTKVMGGKELTGYHLGVFSFAFLVLHLPYIWGVPWGIGPELQTLSLFFLFIVLWDFLWFIINPHYGIRKFRPNCISWHKIWIARVPIDYYGGVLISLTLRAFAVYRGYIPDFRSWFFVVGVFVDLLLITVLVVEGVKRVRVK</sequence>
<proteinExistence type="predicted"/>
<evidence type="ECO:0000313" key="3">
    <source>
        <dbReference type="Proteomes" id="UP000176897"/>
    </source>
</evidence>
<keyword evidence="1" id="KW-0472">Membrane</keyword>
<gene>
    <name evidence="2" type="ORF">A3B21_03300</name>
</gene>
<evidence type="ECO:0000313" key="2">
    <source>
        <dbReference type="EMBL" id="OGL80044.1"/>
    </source>
</evidence>
<evidence type="ECO:0000256" key="1">
    <source>
        <dbReference type="SAM" id="Phobius"/>
    </source>
</evidence>
<keyword evidence="1" id="KW-0812">Transmembrane</keyword>
<comment type="caution">
    <text evidence="2">The sequence shown here is derived from an EMBL/GenBank/DDBJ whole genome shotgun (WGS) entry which is preliminary data.</text>
</comment>
<name>A0A1F7UQP3_9BACT</name>
<feature type="transmembrane region" description="Helical" evidence="1">
    <location>
        <begin position="90"/>
        <end position="108"/>
    </location>
</feature>
<feature type="transmembrane region" description="Helical" evidence="1">
    <location>
        <begin position="161"/>
        <end position="180"/>
    </location>
</feature>
<dbReference type="AlphaFoldDB" id="A0A1F7UQP3"/>
<dbReference type="Proteomes" id="UP000176897">
    <property type="component" value="Unassembled WGS sequence"/>
</dbReference>
<organism evidence="2 3">
    <name type="scientific">Candidatus Uhrbacteria bacterium RIFCSPLOWO2_01_FULL_47_24</name>
    <dbReference type="NCBI Taxonomy" id="1802401"/>
    <lineage>
        <taxon>Bacteria</taxon>
        <taxon>Candidatus Uhriibacteriota</taxon>
    </lineage>
</organism>
<feature type="transmembrane region" description="Helical" evidence="1">
    <location>
        <begin position="57"/>
        <end position="78"/>
    </location>
</feature>
<protein>
    <submittedName>
        <fullName evidence="2">Uncharacterized protein</fullName>
    </submittedName>
</protein>
<accession>A0A1F7UQP3</accession>
<feature type="transmembrane region" description="Helical" evidence="1">
    <location>
        <begin position="136"/>
        <end position="155"/>
    </location>
</feature>